<evidence type="ECO:0000313" key="10">
    <source>
        <dbReference type="EMBL" id="QXI39298.1"/>
    </source>
</evidence>
<evidence type="ECO:0000256" key="5">
    <source>
        <dbReference type="ARBA" id="ARBA00023136"/>
    </source>
</evidence>
<name>A0A9E6PY00_9PSED</name>
<comment type="subcellular location">
    <subcellularLocation>
        <location evidence="1">Membrane</location>
        <topology evidence="1">Multi-pass membrane protein</topology>
    </subcellularLocation>
</comment>
<dbReference type="Proteomes" id="UP000633418">
    <property type="component" value="Chromosome"/>
</dbReference>
<evidence type="ECO:0000256" key="4">
    <source>
        <dbReference type="ARBA" id="ARBA00022989"/>
    </source>
</evidence>
<protein>
    <recommendedName>
        <fullName evidence="7">Bactoprenol-linked glucose translocase</fullName>
    </recommendedName>
</protein>
<dbReference type="AlphaFoldDB" id="A0A9E6PY00"/>
<organism evidence="10 11">
    <name type="scientific">Pseudomonas xantholysinigenes</name>
    <dbReference type="NCBI Taxonomy" id="2745490"/>
    <lineage>
        <taxon>Bacteria</taxon>
        <taxon>Pseudomonadati</taxon>
        <taxon>Pseudomonadota</taxon>
        <taxon>Gammaproteobacteria</taxon>
        <taxon>Pseudomonadales</taxon>
        <taxon>Pseudomonadaceae</taxon>
        <taxon>Pseudomonas</taxon>
    </lineage>
</organism>
<evidence type="ECO:0000313" key="11">
    <source>
        <dbReference type="Proteomes" id="UP000633418"/>
    </source>
</evidence>
<dbReference type="KEGG" id="pxn:HU772_004235"/>
<keyword evidence="5 8" id="KW-0472">Membrane</keyword>
<dbReference type="PANTHER" id="PTHR38459:SF1">
    <property type="entry name" value="PROPHAGE BACTOPRENOL-LINKED GLUCOSE TRANSLOCASE HOMOLOG"/>
    <property type="match status" value="1"/>
</dbReference>
<reference evidence="10 11" key="2">
    <citation type="journal article" date="2021" name="Microorganisms">
        <title>The Ever-Expanding Pseudomonas Genus: Description of 43 New Species and Partition of the Pseudomonas putida Group.</title>
        <authorList>
            <person name="Girard L."/>
            <person name="Lood C."/>
            <person name="Hofte M."/>
            <person name="Vandamme P."/>
            <person name="Rokni-Zadeh H."/>
            <person name="van Noort V."/>
            <person name="Lavigne R."/>
            <person name="De Mot R."/>
        </authorList>
    </citation>
    <scope>NUCLEOTIDE SEQUENCE [LARGE SCALE GENOMIC DNA]</scope>
    <source>
        <strain evidence="10 11">RW9S1A</strain>
    </source>
</reference>
<reference evidence="10 11" key="1">
    <citation type="journal article" date="2020" name="Microorganisms">
        <title>Reliable Identification of Environmental Pseudomonas Isolates Using the rpoD Gene.</title>
        <authorList>
            <consortium name="The Broad Institute Genome Sequencing Platform"/>
            <person name="Girard L."/>
            <person name="Lood C."/>
            <person name="Rokni-Zadeh H."/>
            <person name="van Noort V."/>
            <person name="Lavigne R."/>
            <person name="De Mot R."/>
        </authorList>
    </citation>
    <scope>NUCLEOTIDE SEQUENCE [LARGE SCALE GENOMIC DNA]</scope>
    <source>
        <strain evidence="10 11">RW9S1A</strain>
    </source>
</reference>
<keyword evidence="11" id="KW-1185">Reference proteome</keyword>
<dbReference type="RefSeq" id="WP_186660191.1">
    <property type="nucleotide sequence ID" value="NZ_CP077095.1"/>
</dbReference>
<evidence type="ECO:0000256" key="6">
    <source>
        <dbReference type="ARBA" id="ARBA00025595"/>
    </source>
</evidence>
<sequence length="122" mass="13682">MSLVRFNRYALIGVGNTLIHWLTFLLLHLLMGLSQGASNLLAFLLAASLSYFMNARYTFAVRARTRRYLVFLIGMGSLSLALGAFSDAVRLSPWLTLVTFSMVSLVVGYTFSHTVVFKRRDP</sequence>
<comment type="similarity">
    <text evidence="7">Belongs to the gtrA family.</text>
</comment>
<dbReference type="InterPro" id="IPR016480">
    <property type="entry name" value="Glc_translocase_bactprenl-link"/>
</dbReference>
<dbReference type="PANTHER" id="PTHR38459">
    <property type="entry name" value="PROPHAGE BACTOPRENOL-LINKED GLUCOSE TRANSLOCASE HOMOLOG"/>
    <property type="match status" value="1"/>
</dbReference>
<evidence type="ECO:0000259" key="9">
    <source>
        <dbReference type="Pfam" id="PF04138"/>
    </source>
</evidence>
<feature type="domain" description="GtrA/DPMS transmembrane" evidence="9">
    <location>
        <begin position="8"/>
        <end position="117"/>
    </location>
</feature>
<feature type="transmembrane region" description="Helical" evidence="8">
    <location>
        <begin position="91"/>
        <end position="111"/>
    </location>
</feature>
<feature type="transmembrane region" description="Helical" evidence="8">
    <location>
        <begin position="9"/>
        <end position="31"/>
    </location>
</feature>
<keyword evidence="3 8" id="KW-0812">Transmembrane</keyword>
<dbReference type="GO" id="GO:0005886">
    <property type="term" value="C:plasma membrane"/>
    <property type="evidence" value="ECO:0007669"/>
    <property type="project" value="TreeGrafter"/>
</dbReference>
<feature type="transmembrane region" description="Helical" evidence="8">
    <location>
        <begin position="67"/>
        <end position="85"/>
    </location>
</feature>
<keyword evidence="2 7" id="KW-0813">Transport</keyword>
<dbReference type="PIRSF" id="PIRSF006298">
    <property type="entry name" value="GtrA_prd"/>
    <property type="match status" value="1"/>
</dbReference>
<evidence type="ECO:0000256" key="2">
    <source>
        <dbReference type="ARBA" id="ARBA00022448"/>
    </source>
</evidence>
<evidence type="ECO:0000256" key="7">
    <source>
        <dbReference type="PIRNR" id="PIRNR006298"/>
    </source>
</evidence>
<dbReference type="InterPro" id="IPR007267">
    <property type="entry name" value="GtrA_DPMS_TM"/>
</dbReference>
<accession>A0A9E6PY00</accession>
<proteinExistence type="inferred from homology"/>
<comment type="function">
    <text evidence="6 7">Involved in O antigen modification. Involved in the translocation of bactoprenol-linked glucose across the cytoplasmic membrane.</text>
</comment>
<gene>
    <name evidence="10" type="ORF">HU772_004235</name>
</gene>
<feature type="transmembrane region" description="Helical" evidence="8">
    <location>
        <begin position="37"/>
        <end position="55"/>
    </location>
</feature>
<keyword evidence="4 8" id="KW-1133">Transmembrane helix</keyword>
<dbReference type="EMBL" id="CP077095">
    <property type="protein sequence ID" value="QXI39298.1"/>
    <property type="molecule type" value="Genomic_DNA"/>
</dbReference>
<dbReference type="InterPro" id="IPR051401">
    <property type="entry name" value="GtrA_CellWall_Glycosyl"/>
</dbReference>
<dbReference type="Pfam" id="PF04138">
    <property type="entry name" value="GtrA_DPMS_TM"/>
    <property type="match status" value="1"/>
</dbReference>
<evidence type="ECO:0000256" key="1">
    <source>
        <dbReference type="ARBA" id="ARBA00004141"/>
    </source>
</evidence>
<dbReference type="GO" id="GO:0000271">
    <property type="term" value="P:polysaccharide biosynthetic process"/>
    <property type="evidence" value="ECO:0007669"/>
    <property type="project" value="InterPro"/>
</dbReference>
<evidence type="ECO:0000256" key="8">
    <source>
        <dbReference type="SAM" id="Phobius"/>
    </source>
</evidence>
<evidence type="ECO:0000256" key="3">
    <source>
        <dbReference type="ARBA" id="ARBA00022692"/>
    </source>
</evidence>